<keyword evidence="1" id="KW-0732">Signal</keyword>
<protein>
    <recommendedName>
        <fullName evidence="4">HD domain-containing protein</fullName>
    </recommendedName>
</protein>
<dbReference type="OrthoDB" id="1624022at2"/>
<evidence type="ECO:0008006" key="4">
    <source>
        <dbReference type="Google" id="ProtNLM"/>
    </source>
</evidence>
<evidence type="ECO:0000313" key="3">
    <source>
        <dbReference type="Proteomes" id="UP000017837"/>
    </source>
</evidence>
<reference evidence="2 3" key="1">
    <citation type="journal article" date="2014" name="Nature">
        <title>Sequential evolution of bacterial morphology by co-option of a developmental regulator.</title>
        <authorList>
            <person name="Jiang C."/>
            <person name="Brown P.J."/>
            <person name="Ducret A."/>
            <person name="Brun Y.V."/>
        </authorList>
    </citation>
    <scope>NUCLEOTIDE SEQUENCE [LARGE SCALE GENOMIC DNA]</scope>
    <source>
        <strain evidence="2 3">DSM 16100</strain>
    </source>
</reference>
<name>V4QYL9_9CAUL</name>
<keyword evidence="3" id="KW-1185">Reference proteome</keyword>
<dbReference type="eggNOG" id="COG3481">
    <property type="taxonomic scope" value="Bacteria"/>
</dbReference>
<dbReference type="EMBL" id="AWGB01000064">
    <property type="protein sequence ID" value="ESQ84248.1"/>
    <property type="molecule type" value="Genomic_DNA"/>
</dbReference>
<sequence>MKILFVIALILSLPACAFAKTGVGNEGATAIAAASASVQRAYADLKSAAGGIGDRRLAEATRNGLAPETCIAHRVDLTDKDKQAIVTALIAQGFLKREENLTDGVFPPVVADESPCPHLPQPIFAAPGGNEGSHHDWPGGLVQHEAFNLRNAHDLAEAYHDQSGLTLDRDTLTAAVIWHDWAKSLVFQWRNDGTEMQEISIAGTGAHHILGLAETMRRGLPPSLVQVQACAHAAPEDADRVKVDNWLRAAAIIARVDAGTYLPAKGVWPEECHIHTLSDQNWMVAEPAAVIANESLAAVAGAFGFDPTDVKTYNWRFRMIALSTLGADRIAEAWRQAGDRGVVALLEPLKARGLF</sequence>
<comment type="caution">
    <text evidence="2">The sequence shown here is derived from an EMBL/GenBank/DDBJ whole genome shotgun (WGS) entry which is preliminary data.</text>
</comment>
<dbReference type="PATRIC" id="fig|1121022.4.peg.4035"/>
<proteinExistence type="predicted"/>
<evidence type="ECO:0000256" key="1">
    <source>
        <dbReference type="SAM" id="SignalP"/>
    </source>
</evidence>
<accession>V4QYL9</accession>
<dbReference type="AlphaFoldDB" id="V4QYL9"/>
<feature type="signal peptide" evidence="1">
    <location>
        <begin position="1"/>
        <end position="19"/>
    </location>
</feature>
<gene>
    <name evidence="2" type="ORF">ABENE_19690</name>
</gene>
<feature type="chain" id="PRO_5004726292" description="HD domain-containing protein" evidence="1">
    <location>
        <begin position="20"/>
        <end position="355"/>
    </location>
</feature>
<dbReference type="RefSeq" id="WP_018083671.1">
    <property type="nucleotide sequence ID" value="NZ_AQWM01000039.1"/>
</dbReference>
<dbReference type="Proteomes" id="UP000017837">
    <property type="component" value="Unassembled WGS sequence"/>
</dbReference>
<organism evidence="2 3">
    <name type="scientific">Asticcacaulis benevestitus DSM 16100 = ATCC BAA-896</name>
    <dbReference type="NCBI Taxonomy" id="1121022"/>
    <lineage>
        <taxon>Bacteria</taxon>
        <taxon>Pseudomonadati</taxon>
        <taxon>Pseudomonadota</taxon>
        <taxon>Alphaproteobacteria</taxon>
        <taxon>Caulobacterales</taxon>
        <taxon>Caulobacteraceae</taxon>
        <taxon>Asticcacaulis</taxon>
    </lineage>
</organism>
<evidence type="ECO:0000313" key="2">
    <source>
        <dbReference type="EMBL" id="ESQ84248.1"/>
    </source>
</evidence>
<dbReference type="STRING" id="1121022.GCA_000376105_03986"/>